<dbReference type="EMBL" id="KV429039">
    <property type="protein sequence ID" value="KZT72775.1"/>
    <property type="molecule type" value="Genomic_DNA"/>
</dbReference>
<dbReference type="Gene3D" id="3.30.559.10">
    <property type="entry name" value="Chloramphenicol acetyltransferase-like domain"/>
    <property type="match status" value="1"/>
</dbReference>
<proteinExistence type="predicted"/>
<dbReference type="InterPro" id="IPR052058">
    <property type="entry name" value="Alcohol_O-acetyltransferase"/>
</dbReference>
<name>A0A165T0Y6_9APHY</name>
<dbReference type="PANTHER" id="PTHR28037:SF1">
    <property type="entry name" value="ALCOHOL O-ACETYLTRANSFERASE 1-RELATED"/>
    <property type="match status" value="1"/>
</dbReference>
<dbReference type="AlphaFoldDB" id="A0A165T0Y6"/>
<accession>A0A165T0Y6</accession>
<dbReference type="PANTHER" id="PTHR28037">
    <property type="entry name" value="ALCOHOL O-ACETYLTRANSFERASE 1-RELATED"/>
    <property type="match status" value="1"/>
</dbReference>
<dbReference type="STRING" id="1314783.A0A165T0Y6"/>
<evidence type="ECO:0000313" key="2">
    <source>
        <dbReference type="Proteomes" id="UP000076727"/>
    </source>
</evidence>
<protein>
    <recommendedName>
        <fullName evidence="3">Condensation domain-containing protein</fullName>
    </recommendedName>
</protein>
<evidence type="ECO:0008006" key="3">
    <source>
        <dbReference type="Google" id="ProtNLM"/>
    </source>
</evidence>
<keyword evidence="2" id="KW-1185">Reference proteome</keyword>
<organism evidence="1 2">
    <name type="scientific">Daedalea quercina L-15889</name>
    <dbReference type="NCBI Taxonomy" id="1314783"/>
    <lineage>
        <taxon>Eukaryota</taxon>
        <taxon>Fungi</taxon>
        <taxon>Dikarya</taxon>
        <taxon>Basidiomycota</taxon>
        <taxon>Agaricomycotina</taxon>
        <taxon>Agaricomycetes</taxon>
        <taxon>Polyporales</taxon>
        <taxon>Fomitopsis</taxon>
    </lineage>
</organism>
<reference evidence="1 2" key="1">
    <citation type="journal article" date="2016" name="Mol. Biol. Evol.">
        <title>Comparative Genomics of Early-Diverging Mushroom-Forming Fungi Provides Insights into the Origins of Lignocellulose Decay Capabilities.</title>
        <authorList>
            <person name="Nagy L.G."/>
            <person name="Riley R."/>
            <person name="Tritt A."/>
            <person name="Adam C."/>
            <person name="Daum C."/>
            <person name="Floudas D."/>
            <person name="Sun H."/>
            <person name="Yadav J.S."/>
            <person name="Pangilinan J."/>
            <person name="Larsson K.H."/>
            <person name="Matsuura K."/>
            <person name="Barry K."/>
            <person name="Labutti K."/>
            <person name="Kuo R."/>
            <person name="Ohm R.A."/>
            <person name="Bhattacharya S.S."/>
            <person name="Shirouzu T."/>
            <person name="Yoshinaga Y."/>
            <person name="Martin F.M."/>
            <person name="Grigoriev I.V."/>
            <person name="Hibbett D.S."/>
        </authorList>
    </citation>
    <scope>NUCLEOTIDE SEQUENCE [LARGE SCALE GENOMIC DNA]</scope>
    <source>
        <strain evidence="1 2">L-15889</strain>
    </source>
</reference>
<sequence>MAPWTLQQPVDGHPSLTYTRPLSLNESGYYWDSCFQGTTDLVWHYIVHCGQELFTETNIARAWTLLKQKYPLLGSRVCTSDDSLEFHFEVTTERLDQVLPGELVRKPIASADEALSIIDDIIHGEQRRFAELPARLFILDRTDEESTHHVIMNTIHFITDGVSHIMLCRAFFDILSRPSTVNIADTSERLAMVIPCEDLNPARRLSISRQRWRRAIGSVILKLRRESLRGGHTLPGNFESRTYCTPAVKRDLRHSLSAGTTTRVLATCRKKDITLTMALPVVAQLATARILQRQHREGRMSDAEWEHRRREPMHFFLPANLRPYLDQRWQDNGGSSEVFLSVNLFYCTLPFMPTADSSSPVHPSEPVLSEDRFFLRCNSIKKQMASYLQHPLFLEMVEASLQQSVSKRVLIASHWNKHPSEIGQGKILPTVFNEDTTYTVGISSGGNVRRIFLLACITSSAHLQYDLLQPLDYPLPSNSEKTISCPSHEIMQENPLLRITSWETHLHVRPAYFYLGAVTTRGQASFLLSWDGNVFDQSLIHDWFREVEYVLVWYLARE</sequence>
<gene>
    <name evidence="1" type="ORF">DAEQUDRAFT_704429</name>
</gene>
<dbReference type="Proteomes" id="UP000076727">
    <property type="component" value="Unassembled WGS sequence"/>
</dbReference>
<dbReference type="Gene3D" id="3.30.559.30">
    <property type="entry name" value="Nonribosomal peptide synthetase, condensation domain"/>
    <property type="match status" value="1"/>
</dbReference>
<dbReference type="OrthoDB" id="3264185at2759"/>
<dbReference type="InterPro" id="IPR023213">
    <property type="entry name" value="CAT-like_dom_sf"/>
</dbReference>
<evidence type="ECO:0000313" key="1">
    <source>
        <dbReference type="EMBL" id="KZT72775.1"/>
    </source>
</evidence>